<evidence type="ECO:0000313" key="2">
    <source>
        <dbReference type="Proteomes" id="UP000706172"/>
    </source>
</evidence>
<protein>
    <submittedName>
        <fullName evidence="1">ABC transporter substrate-binding protein</fullName>
    </submittedName>
</protein>
<gene>
    <name evidence="1" type="ORF">H0S81_06195</name>
</gene>
<reference evidence="1" key="1">
    <citation type="submission" date="2020-07" db="EMBL/GenBank/DDBJ databases">
        <title>Severe corrosion of carbon steel in oil field produced water can be linked to methanogenic archaea containing a special type of NiFe hydrogenase.</title>
        <authorList>
            <person name="Lahme S."/>
            <person name="Mand J."/>
            <person name="Longwell J."/>
            <person name="Smith R."/>
            <person name="Enning D."/>
        </authorList>
    </citation>
    <scope>NUCLEOTIDE SEQUENCE</scope>
    <source>
        <strain evidence="1">MIC098Bin6</strain>
    </source>
</reference>
<dbReference type="Pfam" id="PF05494">
    <property type="entry name" value="MlaC"/>
    <property type="match status" value="1"/>
</dbReference>
<dbReference type="PIRSF" id="PIRSF004649">
    <property type="entry name" value="MlaC"/>
    <property type="match status" value="1"/>
</dbReference>
<dbReference type="InterPro" id="IPR042245">
    <property type="entry name" value="Tgt2/MlaC_sf"/>
</dbReference>
<dbReference type="PANTHER" id="PTHR36573">
    <property type="entry name" value="INTERMEMBRANE PHOSPHOLIPID TRANSPORT SYSTEM BINDING PROTEIN MLAC"/>
    <property type="match status" value="1"/>
</dbReference>
<dbReference type="EMBL" id="JACCQK010000337">
    <property type="protein sequence ID" value="MBG0779500.1"/>
    <property type="molecule type" value="Genomic_DNA"/>
</dbReference>
<dbReference type="PANTHER" id="PTHR36573:SF1">
    <property type="entry name" value="INTERMEMBRANE PHOSPHOLIPID TRANSPORT SYSTEM BINDING PROTEIN MLAC"/>
    <property type="match status" value="1"/>
</dbReference>
<feature type="non-terminal residue" evidence="1">
    <location>
        <position position="1"/>
    </location>
</feature>
<sequence>SPRPPREAGIDAIRAVLKDDTFKGEANTALRREALRKKIYERFDLEKMSQFSLGRHWRGRTDEERQIFVELFSRLLEETYVGKIESYTDEKVEFVKEQVRDTKAQIDTKIITDSIEIPIDYRMYLTDAGQWMVYDIVVEGVSLVANYRSQFARMLESGSFESMIQELEQKTGSNG</sequence>
<accession>A0A931CV58</accession>
<dbReference type="InterPro" id="IPR008869">
    <property type="entry name" value="MlaC/ttg2D"/>
</dbReference>
<dbReference type="Gene3D" id="3.10.450.710">
    <property type="entry name" value="Tgt2/MlaC"/>
    <property type="match status" value="1"/>
</dbReference>
<name>A0A931CV58_9BACT</name>
<proteinExistence type="predicted"/>
<dbReference type="AlphaFoldDB" id="A0A931CV58"/>
<organism evidence="1 2">
    <name type="scientific">Desulfotignum balticum</name>
    <dbReference type="NCBI Taxonomy" id="115781"/>
    <lineage>
        <taxon>Bacteria</taxon>
        <taxon>Pseudomonadati</taxon>
        <taxon>Thermodesulfobacteriota</taxon>
        <taxon>Desulfobacteria</taxon>
        <taxon>Desulfobacterales</taxon>
        <taxon>Desulfobacteraceae</taxon>
        <taxon>Desulfotignum</taxon>
    </lineage>
</organism>
<evidence type="ECO:0000313" key="1">
    <source>
        <dbReference type="EMBL" id="MBG0779500.1"/>
    </source>
</evidence>
<comment type="caution">
    <text evidence="1">The sequence shown here is derived from an EMBL/GenBank/DDBJ whole genome shotgun (WGS) entry which is preliminary data.</text>
</comment>
<dbReference type="Proteomes" id="UP000706172">
    <property type="component" value="Unassembled WGS sequence"/>
</dbReference>